<dbReference type="Gene3D" id="3.40.640.10">
    <property type="entry name" value="Type I PLP-dependent aspartate aminotransferase-like (Major domain)"/>
    <property type="match status" value="1"/>
</dbReference>
<keyword evidence="6" id="KW-0032">Aminotransferase</keyword>
<evidence type="ECO:0000313" key="7">
    <source>
        <dbReference type="Proteomes" id="UP000293345"/>
    </source>
</evidence>
<keyword evidence="7" id="KW-1185">Reference proteome</keyword>
<dbReference type="Gene3D" id="3.90.1150.10">
    <property type="entry name" value="Aspartate Aminotransferase, domain 1"/>
    <property type="match status" value="1"/>
</dbReference>
<dbReference type="Pfam" id="PF00266">
    <property type="entry name" value="Aminotran_5"/>
    <property type="match status" value="1"/>
</dbReference>
<reference evidence="6 7" key="1">
    <citation type="submission" date="2019-01" db="EMBL/GenBank/DDBJ databases">
        <title>Senegalimassilia sp. nov. KGMB04484 isolated human feces.</title>
        <authorList>
            <person name="Han K.-I."/>
            <person name="Kim J.-S."/>
            <person name="Lee K.C."/>
            <person name="Suh M.K."/>
            <person name="Eom M.K."/>
            <person name="Lee J.H."/>
            <person name="Park S.-H."/>
            <person name="Kang S.W."/>
            <person name="Park J.-E."/>
            <person name="Oh B.S."/>
            <person name="Yu S.Y."/>
            <person name="Choi S.-H."/>
            <person name="Lee D.H."/>
            <person name="Yoon H."/>
            <person name="Kim B.-Y."/>
            <person name="Lee J.H."/>
            <person name="Lee J.-S."/>
        </authorList>
    </citation>
    <scope>NUCLEOTIDE SEQUENCE [LARGE SCALE GENOMIC DNA]</scope>
    <source>
        <strain evidence="6 7">KGMB04484</strain>
    </source>
</reference>
<dbReference type="InterPro" id="IPR015424">
    <property type="entry name" value="PyrdxlP-dep_Trfase"/>
</dbReference>
<feature type="domain" description="Aminotransferase class V" evidence="5">
    <location>
        <begin position="6"/>
        <end position="373"/>
    </location>
</feature>
<sequence>MSKIAYFDNAATTFPKPQCTYDFADAFYRHAGGSIGRGGNALAAAAGDIAQQAKDNLRTLYCCPANEVVFTSSATDALNRILLGLGLGAGDNVFISPFEHNAVTRPLNHLAKESDINLHVLNFDKTTLLPDYSAIEQAFCKNPPRLVILTHASNVCGAVIPVEEICRIAKRFEANTVIDMSQTAGLLPLDLASDLYDFAVFAGHKTLLGPFGIGGFFCKRGRRLNPVFFGGNGINSIEQDLPSNIVQMEEIASQNTYAIAGLKASTDWIIERGWEATNQEESAMSERLLGLLRSFSNVSIVGDGMSCGRIGVVSALFDGYSPDEVELILGNTGVAVRSGLHCAPYAHRFLDTLPAGTVRFSVSALTDEDDFARLENALQLIRDEG</sequence>
<gene>
    <name evidence="6" type="ORF">ET524_09755</name>
</gene>
<organism evidence="6 7">
    <name type="scientific">Senegalimassilia faecalis</name>
    <dbReference type="NCBI Taxonomy" id="2509433"/>
    <lineage>
        <taxon>Bacteria</taxon>
        <taxon>Bacillati</taxon>
        <taxon>Actinomycetota</taxon>
        <taxon>Coriobacteriia</taxon>
        <taxon>Coriobacteriales</taxon>
        <taxon>Coriobacteriaceae</taxon>
        <taxon>Senegalimassilia</taxon>
    </lineage>
</organism>
<evidence type="ECO:0000259" key="5">
    <source>
        <dbReference type="Pfam" id="PF00266"/>
    </source>
</evidence>
<proteinExistence type="inferred from homology"/>
<dbReference type="EMBL" id="SDPW01000001">
    <property type="protein sequence ID" value="RXZ54735.1"/>
    <property type="molecule type" value="Genomic_DNA"/>
</dbReference>
<dbReference type="InterPro" id="IPR015422">
    <property type="entry name" value="PyrdxlP-dep_Trfase_small"/>
</dbReference>
<keyword evidence="2" id="KW-0663">Pyridoxal phosphate</keyword>
<dbReference type="Proteomes" id="UP000293345">
    <property type="component" value="Unassembled WGS sequence"/>
</dbReference>
<dbReference type="AlphaFoldDB" id="A0A4Q2K016"/>
<comment type="caution">
    <text evidence="6">The sequence shown here is derived from an EMBL/GenBank/DDBJ whole genome shotgun (WGS) entry which is preliminary data.</text>
</comment>
<dbReference type="SUPFAM" id="SSF53383">
    <property type="entry name" value="PLP-dependent transferases"/>
    <property type="match status" value="1"/>
</dbReference>
<accession>A0A4Q2K016</accession>
<dbReference type="OrthoDB" id="7592443at2"/>
<evidence type="ECO:0000256" key="1">
    <source>
        <dbReference type="ARBA" id="ARBA00001933"/>
    </source>
</evidence>
<dbReference type="RefSeq" id="WP_129425403.1">
    <property type="nucleotide sequence ID" value="NZ_SDPW01000001.1"/>
</dbReference>
<dbReference type="PANTHER" id="PTHR43586:SF4">
    <property type="entry name" value="ISOPENICILLIN N EPIMERASE"/>
    <property type="match status" value="1"/>
</dbReference>
<evidence type="ECO:0000313" key="6">
    <source>
        <dbReference type="EMBL" id="RXZ54735.1"/>
    </source>
</evidence>
<dbReference type="GO" id="GO:0008483">
    <property type="term" value="F:transaminase activity"/>
    <property type="evidence" value="ECO:0007669"/>
    <property type="project" value="UniProtKB-KW"/>
</dbReference>
<evidence type="ECO:0000256" key="2">
    <source>
        <dbReference type="ARBA" id="ARBA00022898"/>
    </source>
</evidence>
<keyword evidence="6" id="KW-0808">Transferase</keyword>
<dbReference type="InterPro" id="IPR000192">
    <property type="entry name" value="Aminotrans_V_dom"/>
</dbReference>
<dbReference type="PROSITE" id="PS00595">
    <property type="entry name" value="AA_TRANSFER_CLASS_5"/>
    <property type="match status" value="1"/>
</dbReference>
<protein>
    <submittedName>
        <fullName evidence="6">Aminotransferase class V-fold PLP-dependent enzyme</fullName>
    </submittedName>
</protein>
<dbReference type="InterPro" id="IPR015421">
    <property type="entry name" value="PyrdxlP-dep_Trfase_major"/>
</dbReference>
<dbReference type="InterPro" id="IPR020578">
    <property type="entry name" value="Aminotrans_V_PyrdxlP_BS"/>
</dbReference>
<comment type="cofactor">
    <cofactor evidence="1 4">
        <name>pyridoxal 5'-phosphate</name>
        <dbReference type="ChEBI" id="CHEBI:597326"/>
    </cofactor>
</comment>
<evidence type="ECO:0000256" key="4">
    <source>
        <dbReference type="RuleBase" id="RU004504"/>
    </source>
</evidence>
<dbReference type="PANTHER" id="PTHR43586">
    <property type="entry name" value="CYSTEINE DESULFURASE"/>
    <property type="match status" value="1"/>
</dbReference>
<name>A0A4Q2K016_9ACTN</name>
<comment type="similarity">
    <text evidence="3">Belongs to the class-V pyridoxal-phosphate-dependent aminotransferase family.</text>
</comment>
<evidence type="ECO:0000256" key="3">
    <source>
        <dbReference type="RuleBase" id="RU004075"/>
    </source>
</evidence>